<dbReference type="PROSITE" id="PS50949">
    <property type="entry name" value="HTH_GNTR"/>
    <property type="match status" value="1"/>
</dbReference>
<dbReference type="InterPro" id="IPR033532">
    <property type="entry name" value="AraR_ligand_bind_dom"/>
</dbReference>
<dbReference type="Proteomes" id="UP000240400">
    <property type="component" value="Unassembled WGS sequence"/>
</dbReference>
<protein>
    <submittedName>
        <fullName evidence="5">GntR family transcriptional regulator</fullName>
    </submittedName>
</protein>
<dbReference type="PRINTS" id="PR00035">
    <property type="entry name" value="HTHGNTR"/>
</dbReference>
<name>A0A2T4S999_9STAP</name>
<dbReference type="GO" id="GO:0000976">
    <property type="term" value="F:transcription cis-regulatory region binding"/>
    <property type="evidence" value="ECO:0007669"/>
    <property type="project" value="TreeGrafter"/>
</dbReference>
<dbReference type="PANTHER" id="PTHR30146">
    <property type="entry name" value="LACI-RELATED TRANSCRIPTIONAL REPRESSOR"/>
    <property type="match status" value="1"/>
</dbReference>
<evidence type="ECO:0000259" key="4">
    <source>
        <dbReference type="PROSITE" id="PS50949"/>
    </source>
</evidence>
<evidence type="ECO:0000256" key="2">
    <source>
        <dbReference type="ARBA" id="ARBA00023125"/>
    </source>
</evidence>
<dbReference type="InterPro" id="IPR001761">
    <property type="entry name" value="Peripla_BP/Lac1_sug-bd_dom"/>
</dbReference>
<accession>A0A2T4S999</accession>
<dbReference type="EMBL" id="PZHR01000051">
    <property type="protein sequence ID" value="PTK58384.1"/>
    <property type="molecule type" value="Genomic_DNA"/>
</dbReference>
<dbReference type="RefSeq" id="WP_107644354.1">
    <property type="nucleotide sequence ID" value="NZ_PZHR01000051.1"/>
</dbReference>
<dbReference type="OrthoDB" id="9813468at2"/>
<dbReference type="CDD" id="cd01541">
    <property type="entry name" value="PBP1_AraR"/>
    <property type="match status" value="1"/>
</dbReference>
<dbReference type="Gene3D" id="3.40.50.2300">
    <property type="match status" value="2"/>
</dbReference>
<dbReference type="InterPro" id="IPR028082">
    <property type="entry name" value="Peripla_BP_I"/>
</dbReference>
<dbReference type="InterPro" id="IPR000524">
    <property type="entry name" value="Tscrpt_reg_HTH_GntR"/>
</dbReference>
<comment type="caution">
    <text evidence="5">The sequence shown here is derived from an EMBL/GenBank/DDBJ whole genome shotgun (WGS) entry which is preliminary data.</text>
</comment>
<dbReference type="InterPro" id="IPR036388">
    <property type="entry name" value="WH-like_DNA-bd_sf"/>
</dbReference>
<dbReference type="PANTHER" id="PTHR30146:SF150">
    <property type="entry name" value="ARABINOSE METABOLISM TRANSCRIPTIONAL REPRESSOR"/>
    <property type="match status" value="1"/>
</dbReference>
<organism evidence="5 6">
    <name type="scientific">Staphylococcus nepalensis</name>
    <dbReference type="NCBI Taxonomy" id="214473"/>
    <lineage>
        <taxon>Bacteria</taxon>
        <taxon>Bacillati</taxon>
        <taxon>Bacillota</taxon>
        <taxon>Bacilli</taxon>
        <taxon>Bacillales</taxon>
        <taxon>Staphylococcaceae</taxon>
        <taxon>Staphylococcus</taxon>
    </lineage>
</organism>
<dbReference type="SUPFAM" id="SSF53822">
    <property type="entry name" value="Periplasmic binding protein-like I"/>
    <property type="match status" value="1"/>
</dbReference>
<sequence length="359" mass="41133">MNKPKYQIVADEIKEKIINKSYHAGMLLPTEKQFQSKFNVSRYTVRQAMNMLVQDGFIKKKKGSGSYVSYNFLNSNQSKASKKIGVIVTYVSDYIFPSIIRGLENELKKQGYSLILASTNNNHDEEKKCLDMMLNQGVSGLIIEPTKSNVYNPNLSYYSLFKQRDIPILMINAKYDELNLPFIAIDDIKSGYLATQYLIDHGHENIALITKIDDNQGKLRMKGYFDAFEANTILFKGEHIYTFDTENKMQVIEQIVQHIFERKINISALVCYNDEIAYDIIQRLKGKNIRVPRDISVVGEDNSVLSRLSEMNLTSTSHPQELLGVKAAKWIINAIENNEKSDSILLDTYIIERNSVKKI</sequence>
<reference evidence="5 6" key="1">
    <citation type="journal article" date="2016" name="Front. Microbiol.">
        <title>Comprehensive Phylogenetic Analysis of Bovine Non-aureus Staphylococci Species Based on Whole-Genome Sequencing.</title>
        <authorList>
            <person name="Naushad S."/>
            <person name="Barkema H.W."/>
            <person name="Luby C."/>
            <person name="Condas L.A."/>
            <person name="Nobrega D.B."/>
            <person name="Carson D.A."/>
            <person name="De Buck J."/>
        </authorList>
    </citation>
    <scope>NUCLEOTIDE SEQUENCE [LARGE SCALE GENOMIC DNA]</scope>
    <source>
        <strain evidence="5 6">SNUC 4337</strain>
    </source>
</reference>
<dbReference type="AlphaFoldDB" id="A0A2T4S999"/>
<evidence type="ECO:0000313" key="5">
    <source>
        <dbReference type="EMBL" id="PTK58384.1"/>
    </source>
</evidence>
<dbReference type="InterPro" id="IPR036390">
    <property type="entry name" value="WH_DNA-bd_sf"/>
</dbReference>
<feature type="domain" description="HTH gntR-type" evidence="4">
    <location>
        <begin position="3"/>
        <end position="71"/>
    </location>
</feature>
<evidence type="ECO:0000256" key="1">
    <source>
        <dbReference type="ARBA" id="ARBA00023015"/>
    </source>
</evidence>
<gene>
    <name evidence="5" type="ORF">BUZ61_09525</name>
</gene>
<dbReference type="Gene3D" id="1.10.10.10">
    <property type="entry name" value="Winged helix-like DNA-binding domain superfamily/Winged helix DNA-binding domain"/>
    <property type="match status" value="1"/>
</dbReference>
<evidence type="ECO:0000256" key="3">
    <source>
        <dbReference type="ARBA" id="ARBA00023163"/>
    </source>
</evidence>
<keyword evidence="2" id="KW-0238">DNA-binding</keyword>
<dbReference type="SUPFAM" id="SSF46785">
    <property type="entry name" value="Winged helix' DNA-binding domain"/>
    <property type="match status" value="1"/>
</dbReference>
<dbReference type="Pfam" id="PF00532">
    <property type="entry name" value="Peripla_BP_1"/>
    <property type="match status" value="1"/>
</dbReference>
<keyword evidence="1" id="KW-0805">Transcription regulation</keyword>
<dbReference type="GO" id="GO:0003700">
    <property type="term" value="F:DNA-binding transcription factor activity"/>
    <property type="evidence" value="ECO:0007669"/>
    <property type="project" value="InterPro"/>
</dbReference>
<proteinExistence type="predicted"/>
<dbReference type="SMART" id="SM00345">
    <property type="entry name" value="HTH_GNTR"/>
    <property type="match status" value="1"/>
</dbReference>
<dbReference type="Pfam" id="PF00392">
    <property type="entry name" value="GntR"/>
    <property type="match status" value="1"/>
</dbReference>
<keyword evidence="3" id="KW-0804">Transcription</keyword>
<evidence type="ECO:0000313" key="6">
    <source>
        <dbReference type="Proteomes" id="UP000240400"/>
    </source>
</evidence>
<dbReference type="CDD" id="cd07377">
    <property type="entry name" value="WHTH_GntR"/>
    <property type="match status" value="1"/>
</dbReference>